<dbReference type="Pfam" id="PF23445">
    <property type="entry name" value="WHD_SNRNP200"/>
    <property type="match status" value="2"/>
</dbReference>
<evidence type="ECO:0000259" key="6">
    <source>
        <dbReference type="PROSITE" id="PS51194"/>
    </source>
</evidence>
<dbReference type="GO" id="GO:0005524">
    <property type="term" value="F:ATP binding"/>
    <property type="evidence" value="ECO:0007669"/>
    <property type="project" value="UniProtKB-KW"/>
</dbReference>
<protein>
    <submittedName>
        <fullName evidence="7">Sec63-domain-containing protein</fullName>
    </submittedName>
</protein>
<dbReference type="SMART" id="SM00487">
    <property type="entry name" value="DEXDc"/>
    <property type="match status" value="2"/>
</dbReference>
<dbReference type="InterPro" id="IPR035892">
    <property type="entry name" value="C2_domain_sf"/>
</dbReference>
<dbReference type="InterPro" id="IPR014001">
    <property type="entry name" value="Helicase_ATP-bd"/>
</dbReference>
<sequence>MPQYPHVYSSGVGGAMLSVTGSRFVLPLGTTREDGEEAEEVIIPPAKPVPPRIGERLMLVSELDNLARGSFPGYKSLNRIQSVVYPTAYGTNENMLICAPTGAGKTDVAVLSILRVISQYLMGDVHSIKPVAMAAAIRRDDFKIIYVAPMKALAAEIVRKIGKRLAWLNVKVRELTGDMQMTRQEIAETQMIVTTPEKWDVVTRKPTGEGELASKVRLLIIDEVHLLNEERGAVIETIVARTLRQVESSQSLIRIVGLSATLPNYVDVADFLRVSRYTGLFFFDSSFRPVPLEQHFLGVKGKPNSQQSKKNLDAVVFKKVSDLVREGHQVMVFVHARKETVKSAEAIREAALLEGNLEDFDTSEHPQYDSFRREIGTSRNKEMKQLFDRGFGIHHAGMLRSDRNMMEKMFEARAIKVLCCTATLAWGVNLPAHAVIIKGTQVYDSGKGSFVDLSVLDVLQIFGRAGRPGMETSGVGYIATTHDKLDHYLDAITSQHPIESKFIVGMIDSLNAEISLGTVANVTEAVQWVGYTYLFVRMRRNPMVYGMTHEEPAEDPQLGNRRNILVTAAARKLADARMVQFDESTGAFTITDLGRIAAKYYIRHTSIETFNKEFRPVMSEADVLAMLSMSTEFDQIQVRENEIPELKHLMDEVIPCQVKGGTDTSQGKVNILLQGYISRAYIEDFALVSDTAYSAQNGGRIIRALLEIAISKKWAGASAVLMSMSKAVEMRMWPYQHPLAQFELSQEVVYNLQQWADELPVSDLVTQTAADLGQLIHMNERHGAALLRAAKQLPSAAISYAVKPLSSDLLRIAVTVKKSFEWSARVHGSTEFFWLWVEDHEGVDILQWHHLLFHQGTDVIDVDFTIPVIGGKLPASVCIRFVSDKWLGAEQEIPIDLTDIVLPTILDVHTELLDVPLLSVSAIPDATISRAYAQLITNFNAIQTQCFWPIVHSQHNVLLCGPTACGKSTVAYLAIWQALKTAPGSDVVVVTPDHTSARHAIMALKPYTRIAGVRVNRVDSVADLSDATKGGIQVIPASILAALFSNMFLETWLKRISLVIFEDIDALDAPYELSVTNILHASQTQRIRIIATSASLNDPSTLADWLNVYPQFTHSFLPSDRDTPLDITTQTFTIPHSASLMKAMIKPAYAVARSIPPGQNAIFFAPSRAQCYSIAADLVKQCAIDFDTQGFLGSGLTSEDIQPILARLRNSNLADALAHGIGIYHEALPLMDKRLVMGLYAEGTVRVLVAPRETCWTLPVRASAVIVLGAQYMYIRGDGAERQVKDYTVRELVKMQGLAVQHGVPGRVHLMCQAEQRDTYMRFLERGQPLESALLEDEGEVYARWFGQKKKAGLARSKQDAVDMLSWTFLARRLSSNPSYYGAAVGGRDEVLSRLVDAAWKKSVEVASAPAAVSIPAPAPANGASAEQAAS</sequence>
<dbReference type="GO" id="GO:0004386">
    <property type="term" value="F:helicase activity"/>
    <property type="evidence" value="ECO:0007669"/>
    <property type="project" value="UniProtKB-KW"/>
</dbReference>
<dbReference type="EMBL" id="KV423933">
    <property type="protein sequence ID" value="KZT60201.1"/>
    <property type="molecule type" value="Genomic_DNA"/>
</dbReference>
<dbReference type="SMART" id="SM00382">
    <property type="entry name" value="AAA"/>
    <property type="match status" value="2"/>
</dbReference>
<name>A0A165I6T0_9BASI</name>
<keyword evidence="8" id="KW-1185">Reference proteome</keyword>
<dbReference type="InParanoid" id="A0A165I6T0"/>
<dbReference type="Pfam" id="PF02889">
    <property type="entry name" value="Sec63"/>
    <property type="match status" value="1"/>
</dbReference>
<feature type="domain" description="Helicase C-terminal" evidence="6">
    <location>
        <begin position="311"/>
        <end position="514"/>
    </location>
</feature>
<dbReference type="PROSITE" id="PS51194">
    <property type="entry name" value="HELICASE_CTER"/>
    <property type="match status" value="1"/>
</dbReference>
<dbReference type="Pfam" id="PF00270">
    <property type="entry name" value="DEAD"/>
    <property type="match status" value="2"/>
</dbReference>
<evidence type="ECO:0000256" key="2">
    <source>
        <dbReference type="ARBA" id="ARBA00022801"/>
    </source>
</evidence>
<evidence type="ECO:0000256" key="3">
    <source>
        <dbReference type="ARBA" id="ARBA00022806"/>
    </source>
</evidence>
<dbReference type="SMART" id="SM00490">
    <property type="entry name" value="HELICc"/>
    <property type="match status" value="1"/>
</dbReference>
<dbReference type="OrthoDB" id="5575at2759"/>
<dbReference type="InterPro" id="IPR036390">
    <property type="entry name" value="WH_DNA-bd_sf"/>
</dbReference>
<dbReference type="SUPFAM" id="SSF158702">
    <property type="entry name" value="Sec63 N-terminal domain-like"/>
    <property type="match status" value="1"/>
</dbReference>
<dbReference type="SUPFAM" id="SSF46785">
    <property type="entry name" value="Winged helix' DNA-binding domain"/>
    <property type="match status" value="1"/>
</dbReference>
<accession>A0A165I6T0</accession>
<dbReference type="SUPFAM" id="SSF52540">
    <property type="entry name" value="P-loop containing nucleoside triphosphate hydrolases"/>
    <property type="match status" value="4"/>
</dbReference>
<reference evidence="7 8" key="1">
    <citation type="journal article" date="2016" name="Mol. Biol. Evol.">
        <title>Comparative Genomics of Early-Diverging Mushroom-Forming Fungi Provides Insights into the Origins of Lignocellulose Decay Capabilities.</title>
        <authorList>
            <person name="Nagy L.G."/>
            <person name="Riley R."/>
            <person name="Tritt A."/>
            <person name="Adam C."/>
            <person name="Daum C."/>
            <person name="Floudas D."/>
            <person name="Sun H."/>
            <person name="Yadav J.S."/>
            <person name="Pangilinan J."/>
            <person name="Larsson K.H."/>
            <person name="Matsuura K."/>
            <person name="Barry K."/>
            <person name="Labutti K."/>
            <person name="Kuo R."/>
            <person name="Ohm R.A."/>
            <person name="Bhattacharya S.S."/>
            <person name="Shirouzu T."/>
            <person name="Yoshinaga Y."/>
            <person name="Martin F.M."/>
            <person name="Grigoriev I.V."/>
            <person name="Hibbett D.S."/>
        </authorList>
    </citation>
    <scope>NUCLEOTIDE SEQUENCE [LARGE SCALE GENOMIC DNA]</scope>
    <source>
        <strain evidence="7 8">HHB12733</strain>
    </source>
</reference>
<evidence type="ECO:0000256" key="1">
    <source>
        <dbReference type="ARBA" id="ARBA00022741"/>
    </source>
</evidence>
<dbReference type="FunFam" id="1.10.10.10:FF:000024">
    <property type="entry name" value="U5 small nuclear ribonucleoprotein helicase"/>
    <property type="match status" value="1"/>
</dbReference>
<dbReference type="PROSITE" id="PS51192">
    <property type="entry name" value="HELICASE_ATP_BIND_1"/>
    <property type="match status" value="2"/>
</dbReference>
<evidence type="ECO:0000259" key="5">
    <source>
        <dbReference type="PROSITE" id="PS51192"/>
    </source>
</evidence>
<dbReference type="InterPro" id="IPR027417">
    <property type="entry name" value="P-loop_NTPase"/>
</dbReference>
<dbReference type="CDD" id="cd18020">
    <property type="entry name" value="DEXHc_ASCC3_1"/>
    <property type="match status" value="1"/>
</dbReference>
<dbReference type="Pfam" id="PF00271">
    <property type="entry name" value="Helicase_C"/>
    <property type="match status" value="1"/>
</dbReference>
<keyword evidence="2" id="KW-0378">Hydrolase</keyword>
<dbReference type="FunFam" id="1.10.3380.10:FF:000001">
    <property type="entry name" value="U5 small nuclear ribonucleoprotein helicase"/>
    <property type="match status" value="1"/>
</dbReference>
<dbReference type="InterPro" id="IPR003593">
    <property type="entry name" value="AAA+_ATPase"/>
</dbReference>
<dbReference type="FunFam" id="3.40.50.300:FF:000062">
    <property type="entry name" value="U5 small nuclear ribonucleoprotein helicase"/>
    <property type="match status" value="1"/>
</dbReference>
<keyword evidence="1" id="KW-0547">Nucleotide-binding</keyword>
<proteinExistence type="predicted"/>
<evidence type="ECO:0000313" key="7">
    <source>
        <dbReference type="EMBL" id="KZT60201.1"/>
    </source>
</evidence>
<dbReference type="Gene3D" id="2.60.40.150">
    <property type="entry name" value="C2 domain"/>
    <property type="match status" value="1"/>
</dbReference>
<dbReference type="Gene3D" id="1.10.3380.10">
    <property type="entry name" value="Sec63 N-terminal domain-like domain"/>
    <property type="match status" value="1"/>
</dbReference>
<dbReference type="GO" id="GO:0003676">
    <property type="term" value="F:nucleic acid binding"/>
    <property type="evidence" value="ECO:0007669"/>
    <property type="project" value="InterPro"/>
</dbReference>
<organism evidence="7 8">
    <name type="scientific">Calocera cornea HHB12733</name>
    <dbReference type="NCBI Taxonomy" id="1353952"/>
    <lineage>
        <taxon>Eukaryota</taxon>
        <taxon>Fungi</taxon>
        <taxon>Dikarya</taxon>
        <taxon>Basidiomycota</taxon>
        <taxon>Agaricomycotina</taxon>
        <taxon>Dacrymycetes</taxon>
        <taxon>Dacrymycetales</taxon>
        <taxon>Dacrymycetaceae</taxon>
        <taxon>Calocera</taxon>
    </lineage>
</organism>
<dbReference type="Gene3D" id="1.10.10.10">
    <property type="entry name" value="Winged helix-like DNA-binding domain superfamily/Winged helix DNA-binding domain"/>
    <property type="match status" value="2"/>
</dbReference>
<dbReference type="STRING" id="1353952.A0A165I6T0"/>
<evidence type="ECO:0000256" key="4">
    <source>
        <dbReference type="ARBA" id="ARBA00022840"/>
    </source>
</evidence>
<dbReference type="GO" id="GO:0016787">
    <property type="term" value="F:hydrolase activity"/>
    <property type="evidence" value="ECO:0007669"/>
    <property type="project" value="UniProtKB-KW"/>
</dbReference>
<keyword evidence="4" id="KW-0067">ATP-binding</keyword>
<dbReference type="InterPro" id="IPR050474">
    <property type="entry name" value="Hel308_SKI2-like"/>
</dbReference>
<dbReference type="InterPro" id="IPR004179">
    <property type="entry name" value="Sec63-dom"/>
</dbReference>
<gene>
    <name evidence="7" type="ORF">CALCODRAFT_429805</name>
</gene>
<dbReference type="Proteomes" id="UP000076842">
    <property type="component" value="Unassembled WGS sequence"/>
</dbReference>
<dbReference type="InterPro" id="IPR057842">
    <property type="entry name" value="WH_MER3"/>
</dbReference>
<dbReference type="FunFam" id="3.40.50.300:FF:000102">
    <property type="entry name" value="RNA helicase, activating signal cointegrator 1"/>
    <property type="match status" value="1"/>
</dbReference>
<dbReference type="SMART" id="SM00973">
    <property type="entry name" value="Sec63"/>
    <property type="match status" value="1"/>
</dbReference>
<dbReference type="CDD" id="cd18795">
    <property type="entry name" value="SF2_C_Ski2"/>
    <property type="match status" value="1"/>
</dbReference>
<dbReference type="PANTHER" id="PTHR47961">
    <property type="entry name" value="DNA POLYMERASE THETA, PUTATIVE (AFU_ORTHOLOGUE AFUA_1G05260)-RELATED"/>
    <property type="match status" value="1"/>
</dbReference>
<dbReference type="Gene3D" id="3.40.50.300">
    <property type="entry name" value="P-loop containing nucleotide triphosphate hydrolases"/>
    <property type="match status" value="4"/>
</dbReference>
<dbReference type="InterPro" id="IPR011545">
    <property type="entry name" value="DEAD/DEAH_box_helicase_dom"/>
</dbReference>
<dbReference type="PANTHER" id="PTHR47961:SF13">
    <property type="entry name" value="ACTIVATING SIGNAL COINTEGRATOR 1 COMPLEX SUBUNIT 3"/>
    <property type="match status" value="1"/>
</dbReference>
<feature type="domain" description="Helicase ATP-binding" evidence="5">
    <location>
        <begin position="948"/>
        <end position="1114"/>
    </location>
</feature>
<dbReference type="InterPro" id="IPR001650">
    <property type="entry name" value="Helicase_C-like"/>
</dbReference>
<keyword evidence="3" id="KW-0347">Helicase</keyword>
<feature type="domain" description="Helicase ATP-binding" evidence="5">
    <location>
        <begin position="86"/>
        <end position="280"/>
    </location>
</feature>
<dbReference type="InterPro" id="IPR036388">
    <property type="entry name" value="WH-like_DNA-bd_sf"/>
</dbReference>
<evidence type="ECO:0000313" key="8">
    <source>
        <dbReference type="Proteomes" id="UP000076842"/>
    </source>
</evidence>